<organism evidence="3 4">
    <name type="scientific">Plasmodium vivax (strain Brazil I)</name>
    <dbReference type="NCBI Taxonomy" id="1033975"/>
    <lineage>
        <taxon>Eukaryota</taxon>
        <taxon>Sar</taxon>
        <taxon>Alveolata</taxon>
        <taxon>Apicomplexa</taxon>
        <taxon>Aconoidasida</taxon>
        <taxon>Haemosporida</taxon>
        <taxon>Plasmodiidae</taxon>
        <taxon>Plasmodium</taxon>
        <taxon>Plasmodium (Plasmodium)</taxon>
    </lineage>
</organism>
<dbReference type="OrthoDB" id="378653at2759"/>
<accession>A0A0J9SVK7</accession>
<feature type="non-terminal residue" evidence="3">
    <location>
        <position position="1"/>
    </location>
</feature>
<feature type="chain" id="PRO_5005322625" evidence="2">
    <location>
        <begin position="21"/>
        <end position="220"/>
    </location>
</feature>
<dbReference type="Proteomes" id="UP000053327">
    <property type="component" value="Unassembled WGS sequence"/>
</dbReference>
<keyword evidence="2" id="KW-0732">Signal</keyword>
<feature type="compositionally biased region" description="Basic and acidic residues" evidence="1">
    <location>
        <begin position="181"/>
        <end position="209"/>
    </location>
</feature>
<evidence type="ECO:0000256" key="1">
    <source>
        <dbReference type="SAM" id="MobiDB-lite"/>
    </source>
</evidence>
<sequence>FYFIFHFTLFLLFIKSQTHFFSPVCHITYDPTVQEHTKIEKWKNTVFIRLTKEKAFSPHFAFRNLLTFTFSQKAFWRHSCTEVKIPSHTQEPLSPRSKSQGKMKKGKSKTKKKLPKGQERYIPTQEEVEKRNAEITRKQQKEEPEKTSEMGSLGGGSMCVTDSQVHSSENEKKTPKKKVRIVVDEKVKEKEAKKEKEEKKPKKEKEEPPSRVFLEGISPK</sequence>
<dbReference type="EMBL" id="KQ234824">
    <property type="protein sequence ID" value="KMZ86157.1"/>
    <property type="molecule type" value="Genomic_DNA"/>
</dbReference>
<feature type="signal peptide" evidence="2">
    <location>
        <begin position="1"/>
        <end position="20"/>
    </location>
</feature>
<dbReference type="AlphaFoldDB" id="A0A0J9SVK7"/>
<feature type="compositionally biased region" description="Basic and acidic residues" evidence="1">
    <location>
        <begin position="127"/>
        <end position="148"/>
    </location>
</feature>
<feature type="compositionally biased region" description="Basic residues" evidence="1">
    <location>
        <begin position="99"/>
        <end position="115"/>
    </location>
</feature>
<gene>
    <name evidence="3" type="ORF">PVBG_01681</name>
</gene>
<reference evidence="3 4" key="1">
    <citation type="submission" date="2011-08" db="EMBL/GenBank/DDBJ databases">
        <title>The Genome Sequence of Plasmodium vivax Brazil I.</title>
        <authorList>
            <consortium name="The Broad Institute Genome Sequencing Platform"/>
            <consortium name="The Broad Institute Genome Sequencing Center for Infectious Disease"/>
            <person name="Neafsey D."/>
            <person name="Carlton J."/>
            <person name="Barnwell J."/>
            <person name="Collins W."/>
            <person name="Escalante A."/>
            <person name="Mullikin J."/>
            <person name="Saul A."/>
            <person name="Guigo R."/>
            <person name="Camara F."/>
            <person name="Young S.K."/>
            <person name="Zeng Q."/>
            <person name="Gargeya S."/>
            <person name="Fitzgerald M."/>
            <person name="Haas B."/>
            <person name="Abouelleil A."/>
            <person name="Alvarado L."/>
            <person name="Arachchi H.M."/>
            <person name="Berlin A."/>
            <person name="Brown A."/>
            <person name="Chapman S.B."/>
            <person name="Chen Z."/>
            <person name="Dunbar C."/>
            <person name="Freedman E."/>
            <person name="Gearin G."/>
            <person name="Gellesch M."/>
            <person name="Goldberg J."/>
            <person name="Griggs A."/>
            <person name="Gujja S."/>
            <person name="Heiman D."/>
            <person name="Howarth C."/>
            <person name="Larson L."/>
            <person name="Lui A."/>
            <person name="MacDonald P.J.P."/>
            <person name="Montmayeur A."/>
            <person name="Murphy C."/>
            <person name="Neiman D."/>
            <person name="Pearson M."/>
            <person name="Priest M."/>
            <person name="Roberts A."/>
            <person name="Saif S."/>
            <person name="Shea T."/>
            <person name="Shenoy N."/>
            <person name="Sisk P."/>
            <person name="Stolte C."/>
            <person name="Sykes S."/>
            <person name="Wortman J."/>
            <person name="Nusbaum C."/>
            <person name="Birren B."/>
        </authorList>
    </citation>
    <scope>NUCLEOTIDE SEQUENCE [LARGE SCALE GENOMIC DNA]</scope>
    <source>
        <strain evidence="3 4">Brazil I</strain>
    </source>
</reference>
<feature type="region of interest" description="Disordered" evidence="1">
    <location>
        <begin position="87"/>
        <end position="220"/>
    </location>
</feature>
<evidence type="ECO:0000313" key="4">
    <source>
        <dbReference type="Proteomes" id="UP000053327"/>
    </source>
</evidence>
<proteinExistence type="predicted"/>
<name>A0A0J9SVK7_PLAV1</name>
<evidence type="ECO:0000313" key="3">
    <source>
        <dbReference type="EMBL" id="KMZ86157.1"/>
    </source>
</evidence>
<evidence type="ECO:0000256" key="2">
    <source>
        <dbReference type="SAM" id="SignalP"/>
    </source>
</evidence>
<protein>
    <submittedName>
        <fullName evidence="3">Uncharacterized protein</fullName>
    </submittedName>
</protein>